<feature type="domain" description="Ig-like" evidence="1">
    <location>
        <begin position="217"/>
        <end position="297"/>
    </location>
</feature>
<dbReference type="PROSITE" id="PS50835">
    <property type="entry name" value="IG_LIKE"/>
    <property type="match status" value="2"/>
</dbReference>
<evidence type="ECO:0000313" key="3">
    <source>
        <dbReference type="Proteomes" id="UP000261580"/>
    </source>
</evidence>
<dbReference type="InterPro" id="IPR003599">
    <property type="entry name" value="Ig_sub"/>
</dbReference>
<dbReference type="Gene3D" id="2.60.40.10">
    <property type="entry name" value="Immunoglobulins"/>
    <property type="match status" value="3"/>
</dbReference>
<organism evidence="2 3">
    <name type="scientific">Neolamprologus brichardi</name>
    <name type="common">Fairy cichlid</name>
    <name type="synonym">Lamprologus brichardi</name>
    <dbReference type="NCBI Taxonomy" id="32507"/>
    <lineage>
        <taxon>Eukaryota</taxon>
        <taxon>Metazoa</taxon>
        <taxon>Chordata</taxon>
        <taxon>Craniata</taxon>
        <taxon>Vertebrata</taxon>
        <taxon>Euteleostomi</taxon>
        <taxon>Actinopterygii</taxon>
        <taxon>Neopterygii</taxon>
        <taxon>Teleostei</taxon>
        <taxon>Neoteleostei</taxon>
        <taxon>Acanthomorphata</taxon>
        <taxon>Ovalentaria</taxon>
        <taxon>Cichlomorphae</taxon>
        <taxon>Cichliformes</taxon>
        <taxon>Cichlidae</taxon>
        <taxon>African cichlids</taxon>
        <taxon>Pseudocrenilabrinae</taxon>
        <taxon>Lamprologini</taxon>
        <taxon>Neolamprologus</taxon>
    </lineage>
</organism>
<dbReference type="Pfam" id="PF13895">
    <property type="entry name" value="Ig_2"/>
    <property type="match status" value="1"/>
</dbReference>
<dbReference type="CDD" id="cd00096">
    <property type="entry name" value="Ig"/>
    <property type="match status" value="1"/>
</dbReference>
<sequence length="423" mass="47079">FSVHFFILLTVHFNDVKKIIQTQSNVGVTYTSAQICAVKGSTGEMSCTYTYPPRINNQSTEVQKRLWFTAFSNNTPVDLKSDSHYAGRLQCTCSENSCSLMITDLRESDSAEYKFRFRTNQPNVKFTGLPGVNLSVTDLQVQVNKVEFYSDYTWVQLTCQSSCRPDVYVWIKNGRDIFSETTSSSLSFSFFPEDRISCAVKGHEKFPSPSVYAPKLPSVSASPSAEIVEGSSVTLTCSSDANPAANYVWYKNVQRSLKAVSEDAELAFSAVQSSDSGKYFCTAKNKLGVKSAYNFIDVKYAPKLPSVSVSPSAEIVEGSSVTLTCSSDANPAANYTWYKVNHSNPLSEDSHFVFNSIQPFDSGEYYCKALNTLGMNKSGYNTINVTFLCWNIGKPGHFYQSRKSTRTKREKWTCPGKRELIGL</sequence>
<dbReference type="GeneTree" id="ENSGT01010000222294"/>
<keyword evidence="3" id="KW-1185">Reference proteome</keyword>
<accession>A0A3Q4GZL8</accession>
<dbReference type="Pfam" id="PF13927">
    <property type="entry name" value="Ig_3"/>
    <property type="match status" value="1"/>
</dbReference>
<dbReference type="InterPro" id="IPR007110">
    <property type="entry name" value="Ig-like_dom"/>
</dbReference>
<dbReference type="Ensembl" id="ENSNBRT00000013289.1">
    <property type="protein sequence ID" value="ENSNBRP00000012923.1"/>
    <property type="gene ID" value="ENSNBRG00000010044.1"/>
</dbReference>
<dbReference type="SUPFAM" id="SSF48726">
    <property type="entry name" value="Immunoglobulin"/>
    <property type="match status" value="3"/>
</dbReference>
<dbReference type="InterPro" id="IPR036179">
    <property type="entry name" value="Ig-like_dom_sf"/>
</dbReference>
<proteinExistence type="predicted"/>
<dbReference type="InterPro" id="IPR013783">
    <property type="entry name" value="Ig-like_fold"/>
</dbReference>
<reference evidence="2" key="2">
    <citation type="submission" date="2025-09" db="UniProtKB">
        <authorList>
            <consortium name="Ensembl"/>
        </authorList>
    </citation>
    <scope>IDENTIFICATION</scope>
</reference>
<dbReference type="AlphaFoldDB" id="A0A3Q4GZL8"/>
<dbReference type="STRING" id="32507.ENSNBRP00000012923"/>
<name>A0A3Q4GZL8_NEOBR</name>
<dbReference type="PANTHER" id="PTHR46013:SF4">
    <property type="entry name" value="B-CELL RECEPTOR CD22-RELATED"/>
    <property type="match status" value="1"/>
</dbReference>
<protein>
    <recommendedName>
        <fullName evidence="1">Ig-like domain-containing protein</fullName>
    </recommendedName>
</protein>
<evidence type="ECO:0000313" key="2">
    <source>
        <dbReference type="Ensembl" id="ENSNBRP00000012923.1"/>
    </source>
</evidence>
<dbReference type="Proteomes" id="UP000261580">
    <property type="component" value="Unassembled WGS sequence"/>
</dbReference>
<dbReference type="PANTHER" id="PTHR46013">
    <property type="entry name" value="VASCULAR CELL ADHESION MOLECULE 1"/>
    <property type="match status" value="1"/>
</dbReference>
<dbReference type="Bgee" id="ENSNBRG00000010044">
    <property type="expression patterns" value="Expressed in zone of skin"/>
</dbReference>
<feature type="domain" description="Ig-like" evidence="1">
    <location>
        <begin position="305"/>
        <end position="386"/>
    </location>
</feature>
<dbReference type="SMART" id="SM00409">
    <property type="entry name" value="IG"/>
    <property type="match status" value="3"/>
</dbReference>
<reference evidence="2" key="1">
    <citation type="submission" date="2025-08" db="UniProtKB">
        <authorList>
            <consortium name="Ensembl"/>
        </authorList>
    </citation>
    <scope>IDENTIFICATION</scope>
</reference>
<evidence type="ECO:0000259" key="1">
    <source>
        <dbReference type="PROSITE" id="PS50835"/>
    </source>
</evidence>
<dbReference type="OMA" id="MEINNCC"/>
<dbReference type="InterPro" id="IPR003598">
    <property type="entry name" value="Ig_sub2"/>
</dbReference>
<dbReference type="SMART" id="SM00408">
    <property type="entry name" value="IGc2"/>
    <property type="match status" value="2"/>
</dbReference>